<organism evidence="1 2">
    <name type="scientific">Dyella psychrodurans</name>
    <dbReference type="NCBI Taxonomy" id="1927960"/>
    <lineage>
        <taxon>Bacteria</taxon>
        <taxon>Pseudomonadati</taxon>
        <taxon>Pseudomonadota</taxon>
        <taxon>Gammaproteobacteria</taxon>
        <taxon>Lysobacterales</taxon>
        <taxon>Rhodanobacteraceae</taxon>
        <taxon>Dyella</taxon>
    </lineage>
</organism>
<protein>
    <submittedName>
        <fullName evidence="1">Uncharacterized protein</fullName>
    </submittedName>
</protein>
<proteinExistence type="predicted"/>
<gene>
    <name evidence="1" type="ORF">DWU99_17375</name>
</gene>
<dbReference type="Proteomes" id="UP000255334">
    <property type="component" value="Unassembled WGS sequence"/>
</dbReference>
<evidence type="ECO:0000313" key="1">
    <source>
        <dbReference type="EMBL" id="RDS81439.1"/>
    </source>
</evidence>
<sequence length="103" mass="10649">MSLSKQIEKVNKARQRVAMHRDELAVPAASLLLRGYRHPLTTMGAAAGAGFVLGSLGVGAMRVPGLSSLLSGGIAEIVAQGTRLITELGMDDSGNDTDDSDNA</sequence>
<keyword evidence="2" id="KW-1185">Reference proteome</keyword>
<dbReference type="EMBL" id="QRBF01000007">
    <property type="protein sequence ID" value="RDS81439.1"/>
    <property type="molecule type" value="Genomic_DNA"/>
</dbReference>
<evidence type="ECO:0000313" key="2">
    <source>
        <dbReference type="Proteomes" id="UP000255334"/>
    </source>
</evidence>
<dbReference type="OrthoDB" id="5958026at2"/>
<accession>A0A370WZ70</accession>
<name>A0A370WZ70_9GAMM</name>
<comment type="caution">
    <text evidence="1">The sequence shown here is derived from an EMBL/GenBank/DDBJ whole genome shotgun (WGS) entry which is preliminary data.</text>
</comment>
<dbReference type="AlphaFoldDB" id="A0A370WZ70"/>
<reference evidence="1 2" key="1">
    <citation type="submission" date="2018-07" db="EMBL/GenBank/DDBJ databases">
        <title>Dyella monticola sp. nov. and Dyella psychrodurans sp. nov. isolated from monsoon evergreen broad-leaved forest soil of Dinghu Mountain, China.</title>
        <authorList>
            <person name="Gao Z."/>
            <person name="Qiu L."/>
        </authorList>
    </citation>
    <scope>NUCLEOTIDE SEQUENCE [LARGE SCALE GENOMIC DNA]</scope>
    <source>
        <strain evidence="1 2">4MSK11</strain>
    </source>
</reference>
<dbReference type="RefSeq" id="WP_115479344.1">
    <property type="nucleotide sequence ID" value="NZ_QRBF01000007.1"/>
</dbReference>